<reference evidence="1 2" key="1">
    <citation type="submission" date="2023-09" db="EMBL/GenBank/DDBJ databases">
        <title>Thalassobella suaedae gen. nov., sp. nov., a marine bacterium of the family Flavobacteriaceae isolated from a halophyte Suaeda japonica.</title>
        <authorList>
            <person name="Lee S.Y."/>
            <person name="Hwang C.Y."/>
        </authorList>
    </citation>
    <scope>NUCLEOTIDE SEQUENCE [LARGE SCALE GENOMIC DNA]</scope>
    <source>
        <strain evidence="1 2">HL-DH10</strain>
    </source>
</reference>
<dbReference type="Gene3D" id="1.50.10.20">
    <property type="match status" value="1"/>
</dbReference>
<proteinExistence type="predicted"/>
<keyword evidence="1" id="KW-0456">Lyase</keyword>
<organism evidence="1 2">
    <name type="scientific">Thalassobellus suaedae</name>
    <dbReference type="NCBI Taxonomy" id="3074124"/>
    <lineage>
        <taxon>Bacteria</taxon>
        <taxon>Pseudomonadati</taxon>
        <taxon>Bacteroidota</taxon>
        <taxon>Flavobacteriia</taxon>
        <taxon>Flavobacteriales</taxon>
        <taxon>Flavobacteriaceae</taxon>
        <taxon>Thalassobellus</taxon>
    </lineage>
</organism>
<gene>
    <name evidence="1" type="ORF">RHP49_16205</name>
</gene>
<dbReference type="Proteomes" id="UP001303407">
    <property type="component" value="Chromosome"/>
</dbReference>
<accession>A0ABY9Y2F7</accession>
<keyword evidence="2" id="KW-1185">Reference proteome</keyword>
<evidence type="ECO:0000313" key="1">
    <source>
        <dbReference type="EMBL" id="WNH12418.1"/>
    </source>
</evidence>
<protein>
    <submittedName>
        <fullName evidence="1">Pectate lyase</fullName>
    </submittedName>
</protein>
<name>A0ABY9Y2F7_9FLAO</name>
<dbReference type="Pfam" id="PF09492">
    <property type="entry name" value="Pec_lyase"/>
    <property type="match status" value="1"/>
</dbReference>
<dbReference type="GO" id="GO:0016829">
    <property type="term" value="F:lyase activity"/>
    <property type="evidence" value="ECO:0007669"/>
    <property type="project" value="UniProtKB-KW"/>
</dbReference>
<dbReference type="InterPro" id="IPR012669">
    <property type="entry name" value="Pectate_lyase"/>
</dbReference>
<dbReference type="SUPFAM" id="SSF81853">
    <property type="entry name" value="Family 10 polysaccharide lyase"/>
    <property type="match status" value="1"/>
</dbReference>
<evidence type="ECO:0000313" key="2">
    <source>
        <dbReference type="Proteomes" id="UP001303407"/>
    </source>
</evidence>
<dbReference type="EMBL" id="CP134536">
    <property type="protein sequence ID" value="WNH12418.1"/>
    <property type="molecule type" value="Genomic_DNA"/>
</dbReference>
<sequence length="528" mass="61133">MKIANHYLLLFIILIVGLKLEAQEKTSKEQVLETMFKATEFMVEKASTNGGYVWYYLPDFSRQWGEMEAYKTMIWMQGAGTIGMGHLFLDAYRATLNEYYYEAAQKAAAAVIWGQSHEGGWNYMVDFAGDRSLKQWYNTIGKNGWRLEEFQHYYGNSTFDDDVTTDATRFLLRMYLEKMDPSYKPALDKAINFILISQYPNGGWPQRYPLMYNYSKNGFPDYSSFYTFNDDVIWENINLLIQCYLVLGEQRFLDPIHRGMNFYKISQDSCGAWGQQLNMKMETASARTYEPAAYLPGATSENAFLLMKFYELTGDKTFLEGVPKAISWLEKVALPADKVEGHRTHPTFVDVKTNKAIYVHRKGSNVKYGKYYIDEDDKNLLSHYYGKGGVPLEKLKEEYNKMSQLSAEEVSKDSPLKPAQFKYEGTPQKYYNLNRFSFQFNVDEAKVKEIVSALDDQNRWLTTRAFISNPYIGDGKKTELTDAYSTTRVGDETDTSPFQNTTDQKYISTGNYIRNMKLLINYLKPEVQ</sequence>
<dbReference type="RefSeq" id="WP_415862400.1">
    <property type="nucleotide sequence ID" value="NZ_CP134536.1"/>
</dbReference>